<name>F2AKP0_RHOBT</name>
<dbReference type="SUPFAM" id="SSF52540">
    <property type="entry name" value="P-loop containing nucleoside triphosphate hydrolases"/>
    <property type="match status" value="1"/>
</dbReference>
<evidence type="ECO:0000256" key="11">
    <source>
        <dbReference type="ARBA" id="ARBA00057735"/>
    </source>
</evidence>
<keyword evidence="5 12" id="KW-0545">Nucleotide biosynthesis</keyword>
<evidence type="ECO:0000256" key="2">
    <source>
        <dbReference type="ARBA" id="ARBA00012980"/>
    </source>
</evidence>
<dbReference type="AlphaFoldDB" id="F2AKP0"/>
<dbReference type="PANTHER" id="PTHR10344">
    <property type="entry name" value="THYMIDYLATE KINASE"/>
    <property type="match status" value="1"/>
</dbReference>
<evidence type="ECO:0000313" key="16">
    <source>
        <dbReference type="Proteomes" id="UP000006222"/>
    </source>
</evidence>
<proteinExistence type="inferred from homology"/>
<keyword evidence="7 12" id="KW-0418">Kinase</keyword>
<comment type="caution">
    <text evidence="15">The sequence shown here is derived from an EMBL/GenBank/DDBJ whole genome shotgun (WGS) entry which is preliminary data.</text>
</comment>
<dbReference type="GO" id="GO:0006235">
    <property type="term" value="P:dTTP biosynthetic process"/>
    <property type="evidence" value="ECO:0007669"/>
    <property type="project" value="UniProtKB-UniRule"/>
</dbReference>
<reference evidence="15 16" key="1">
    <citation type="journal article" date="2013" name="Mar. Genomics">
        <title>Expression of sulfatases in Rhodopirellula baltica and the diversity of sulfatases in the genus Rhodopirellula.</title>
        <authorList>
            <person name="Wegner C.E."/>
            <person name="Richter-Heitmann T."/>
            <person name="Klindworth A."/>
            <person name="Klockow C."/>
            <person name="Richter M."/>
            <person name="Achstetter T."/>
            <person name="Glockner F.O."/>
            <person name="Harder J."/>
        </authorList>
    </citation>
    <scope>NUCLEOTIDE SEQUENCE [LARGE SCALE GENOMIC DNA]</scope>
    <source>
        <strain evidence="15 16">WH47</strain>
    </source>
</reference>
<evidence type="ECO:0000256" key="6">
    <source>
        <dbReference type="ARBA" id="ARBA00022741"/>
    </source>
</evidence>
<dbReference type="GO" id="GO:0006233">
    <property type="term" value="P:dTDP biosynthetic process"/>
    <property type="evidence" value="ECO:0007669"/>
    <property type="project" value="InterPro"/>
</dbReference>
<dbReference type="InterPro" id="IPR039430">
    <property type="entry name" value="Thymidylate_kin-like_dom"/>
</dbReference>
<evidence type="ECO:0000256" key="9">
    <source>
        <dbReference type="ARBA" id="ARBA00029962"/>
    </source>
</evidence>
<dbReference type="CDD" id="cd01672">
    <property type="entry name" value="TMPK"/>
    <property type="match status" value="1"/>
</dbReference>
<dbReference type="PANTHER" id="PTHR10344:SF4">
    <property type="entry name" value="UMP-CMP KINASE 2, MITOCHONDRIAL"/>
    <property type="match status" value="1"/>
</dbReference>
<evidence type="ECO:0000256" key="4">
    <source>
        <dbReference type="ARBA" id="ARBA00022679"/>
    </source>
</evidence>
<evidence type="ECO:0000256" key="1">
    <source>
        <dbReference type="ARBA" id="ARBA00009776"/>
    </source>
</evidence>
<feature type="binding site" evidence="12">
    <location>
        <begin position="31"/>
        <end position="38"/>
    </location>
    <ligand>
        <name>ATP</name>
        <dbReference type="ChEBI" id="CHEBI:30616"/>
    </ligand>
</feature>
<evidence type="ECO:0000313" key="15">
    <source>
        <dbReference type="EMBL" id="EGF29771.1"/>
    </source>
</evidence>
<feature type="region of interest" description="Disordered" evidence="13">
    <location>
        <begin position="1"/>
        <end position="20"/>
    </location>
</feature>
<feature type="domain" description="Thymidylate kinase-like" evidence="14">
    <location>
        <begin position="29"/>
        <end position="215"/>
    </location>
</feature>
<dbReference type="EMBL" id="AFAR01000011">
    <property type="protein sequence ID" value="EGF29771.1"/>
    <property type="molecule type" value="Genomic_DNA"/>
</dbReference>
<dbReference type="Gene3D" id="3.40.50.300">
    <property type="entry name" value="P-loop containing nucleotide triphosphate hydrolases"/>
    <property type="match status" value="1"/>
</dbReference>
<dbReference type="HAMAP" id="MF_00165">
    <property type="entry name" value="Thymidylate_kinase"/>
    <property type="match status" value="1"/>
</dbReference>
<dbReference type="RefSeq" id="WP_007324207.1">
    <property type="nucleotide sequence ID" value="NZ_AFAR01000011.1"/>
</dbReference>
<dbReference type="InterPro" id="IPR018094">
    <property type="entry name" value="Thymidylate_kinase"/>
</dbReference>
<protein>
    <recommendedName>
        <fullName evidence="3 12">Thymidylate kinase</fullName>
        <ecNumber evidence="2 12">2.7.4.9</ecNumber>
    </recommendedName>
    <alternativeName>
        <fullName evidence="9 12">dTMP kinase</fullName>
    </alternativeName>
</protein>
<evidence type="ECO:0000256" key="3">
    <source>
        <dbReference type="ARBA" id="ARBA00017144"/>
    </source>
</evidence>
<dbReference type="GO" id="GO:0005524">
    <property type="term" value="F:ATP binding"/>
    <property type="evidence" value="ECO:0007669"/>
    <property type="project" value="UniProtKB-UniRule"/>
</dbReference>
<keyword evidence="4 12" id="KW-0808">Transferase</keyword>
<dbReference type="FunFam" id="3.40.50.300:FF:000225">
    <property type="entry name" value="Thymidylate kinase"/>
    <property type="match status" value="1"/>
</dbReference>
<dbReference type="GO" id="GO:0005829">
    <property type="term" value="C:cytosol"/>
    <property type="evidence" value="ECO:0007669"/>
    <property type="project" value="TreeGrafter"/>
</dbReference>
<dbReference type="NCBIfam" id="TIGR00041">
    <property type="entry name" value="DTMP_kinase"/>
    <property type="match status" value="1"/>
</dbReference>
<evidence type="ECO:0000256" key="7">
    <source>
        <dbReference type="ARBA" id="ARBA00022777"/>
    </source>
</evidence>
<gene>
    <name evidence="12" type="primary">tmk</name>
    <name evidence="15" type="ORF">RBWH47_05490</name>
</gene>
<keyword evidence="6 12" id="KW-0547">Nucleotide-binding</keyword>
<dbReference type="PATRIC" id="fig|991778.3.peg.223"/>
<dbReference type="Proteomes" id="UP000006222">
    <property type="component" value="Unassembled WGS sequence"/>
</dbReference>
<organism evidence="15 16">
    <name type="scientific">Rhodopirellula baltica WH47</name>
    <dbReference type="NCBI Taxonomy" id="991778"/>
    <lineage>
        <taxon>Bacteria</taxon>
        <taxon>Pseudomonadati</taxon>
        <taxon>Planctomycetota</taxon>
        <taxon>Planctomycetia</taxon>
        <taxon>Pirellulales</taxon>
        <taxon>Pirellulaceae</taxon>
        <taxon>Rhodopirellula</taxon>
    </lineage>
</organism>
<comment type="similarity">
    <text evidence="1 12">Belongs to the thymidylate kinase family.</text>
</comment>
<dbReference type="GO" id="GO:0004798">
    <property type="term" value="F:dTMP kinase activity"/>
    <property type="evidence" value="ECO:0007669"/>
    <property type="project" value="UniProtKB-UniRule"/>
</dbReference>
<evidence type="ECO:0000256" key="8">
    <source>
        <dbReference type="ARBA" id="ARBA00022840"/>
    </source>
</evidence>
<dbReference type="Pfam" id="PF02223">
    <property type="entry name" value="Thymidylate_kin"/>
    <property type="match status" value="1"/>
</dbReference>
<sequence length="225" mass="24372">MSPDPGKTDMPQTKSSPIAHPYPGRLITLDGIDGVGKSSQIEILAERLRSEGRQVLCVRDPGSTDLGTKLRAMLLDSDLEMHRRTEAMLFMASRCEMIESTLRSALADGVTVISDRFLLANVVYQSVGGEVDAQTLWQLGRLACGGVQPDVTLLLDLPAEISMQRVGGEADRMESRGVDYMAKVRQAFLDELPNAGGRTHVIDASGTIEEVAETIAAIELFRSGL</sequence>
<keyword evidence="8 12" id="KW-0067">ATP-binding</keyword>
<dbReference type="GO" id="GO:0006227">
    <property type="term" value="P:dUDP biosynthetic process"/>
    <property type="evidence" value="ECO:0007669"/>
    <property type="project" value="TreeGrafter"/>
</dbReference>
<comment type="catalytic activity">
    <reaction evidence="10 12">
        <text>dTMP + ATP = dTDP + ADP</text>
        <dbReference type="Rhea" id="RHEA:13517"/>
        <dbReference type="ChEBI" id="CHEBI:30616"/>
        <dbReference type="ChEBI" id="CHEBI:58369"/>
        <dbReference type="ChEBI" id="CHEBI:63528"/>
        <dbReference type="ChEBI" id="CHEBI:456216"/>
        <dbReference type="EC" id="2.7.4.9"/>
    </reaction>
</comment>
<dbReference type="InterPro" id="IPR027417">
    <property type="entry name" value="P-loop_NTPase"/>
</dbReference>
<dbReference type="EC" id="2.7.4.9" evidence="2 12"/>
<evidence type="ECO:0000259" key="14">
    <source>
        <dbReference type="Pfam" id="PF02223"/>
    </source>
</evidence>
<evidence type="ECO:0000256" key="5">
    <source>
        <dbReference type="ARBA" id="ARBA00022727"/>
    </source>
</evidence>
<evidence type="ECO:0000256" key="13">
    <source>
        <dbReference type="SAM" id="MobiDB-lite"/>
    </source>
</evidence>
<comment type="function">
    <text evidence="11 12">Phosphorylation of dTMP to form dTDP in both de novo and salvage pathways of dTTP synthesis.</text>
</comment>
<accession>F2AKP0</accession>
<evidence type="ECO:0000256" key="10">
    <source>
        <dbReference type="ARBA" id="ARBA00048743"/>
    </source>
</evidence>
<evidence type="ECO:0000256" key="12">
    <source>
        <dbReference type="HAMAP-Rule" id="MF_00165"/>
    </source>
</evidence>